<evidence type="ECO:0000256" key="1">
    <source>
        <dbReference type="ARBA" id="ARBA00022527"/>
    </source>
</evidence>
<protein>
    <recommendedName>
        <fullName evidence="6">Protein kinase domain-containing protein</fullName>
    </recommendedName>
</protein>
<dbReference type="Gene3D" id="1.10.510.10">
    <property type="entry name" value="Transferase(Phosphotransferase) domain 1"/>
    <property type="match status" value="1"/>
</dbReference>
<evidence type="ECO:0000313" key="8">
    <source>
        <dbReference type="Proteomes" id="UP000215902"/>
    </source>
</evidence>
<dbReference type="InterPro" id="IPR000719">
    <property type="entry name" value="Prot_kinase_dom"/>
</dbReference>
<dbReference type="AlphaFoldDB" id="A0A267H5D9"/>
<gene>
    <name evidence="7" type="ORF">BOX15_Mlig017492g1</name>
</gene>
<dbReference type="GO" id="GO:0005524">
    <property type="term" value="F:ATP binding"/>
    <property type="evidence" value="ECO:0007669"/>
    <property type="project" value="UniProtKB-KW"/>
</dbReference>
<reference evidence="7 8" key="1">
    <citation type="submission" date="2017-06" db="EMBL/GenBank/DDBJ databases">
        <title>A platform for efficient transgenesis in Macrostomum lignano, a flatworm model organism for stem cell research.</title>
        <authorList>
            <person name="Berezikov E."/>
        </authorList>
    </citation>
    <scope>NUCLEOTIDE SEQUENCE [LARGE SCALE GENOMIC DNA]</scope>
    <source>
        <strain evidence="7">DV1</strain>
        <tissue evidence="7">Whole organism</tissue>
    </source>
</reference>
<keyword evidence="8" id="KW-1185">Reference proteome</keyword>
<organism evidence="7 8">
    <name type="scientific">Macrostomum lignano</name>
    <dbReference type="NCBI Taxonomy" id="282301"/>
    <lineage>
        <taxon>Eukaryota</taxon>
        <taxon>Metazoa</taxon>
        <taxon>Spiralia</taxon>
        <taxon>Lophotrochozoa</taxon>
        <taxon>Platyhelminthes</taxon>
        <taxon>Rhabditophora</taxon>
        <taxon>Macrostomorpha</taxon>
        <taxon>Macrostomida</taxon>
        <taxon>Macrostomidae</taxon>
        <taxon>Macrostomum</taxon>
    </lineage>
</organism>
<evidence type="ECO:0000256" key="5">
    <source>
        <dbReference type="ARBA" id="ARBA00022840"/>
    </source>
</evidence>
<dbReference type="SUPFAM" id="SSF56112">
    <property type="entry name" value="Protein kinase-like (PK-like)"/>
    <property type="match status" value="1"/>
</dbReference>
<evidence type="ECO:0000256" key="3">
    <source>
        <dbReference type="ARBA" id="ARBA00022741"/>
    </source>
</evidence>
<dbReference type="OrthoDB" id="248495at2759"/>
<dbReference type="PANTHER" id="PTHR24351">
    <property type="entry name" value="RIBOSOMAL PROTEIN S6 KINASE"/>
    <property type="match status" value="1"/>
</dbReference>
<dbReference type="Pfam" id="PF00069">
    <property type="entry name" value="Pkinase"/>
    <property type="match status" value="1"/>
</dbReference>
<keyword evidence="1" id="KW-0723">Serine/threonine-protein kinase</keyword>
<dbReference type="SMART" id="SM00220">
    <property type="entry name" value="S_TKc"/>
    <property type="match status" value="1"/>
</dbReference>
<dbReference type="EMBL" id="NIVC01000025">
    <property type="protein sequence ID" value="PAA93521.1"/>
    <property type="molecule type" value="Genomic_DNA"/>
</dbReference>
<dbReference type="Proteomes" id="UP000215902">
    <property type="component" value="Unassembled WGS sequence"/>
</dbReference>
<proteinExistence type="predicted"/>
<comment type="caution">
    <text evidence="7">The sequence shown here is derived from an EMBL/GenBank/DDBJ whole genome shotgun (WGS) entry which is preliminary data.</text>
</comment>
<feature type="domain" description="Protein kinase" evidence="6">
    <location>
        <begin position="41"/>
        <end position="380"/>
    </location>
</feature>
<keyword evidence="5" id="KW-0067">ATP-binding</keyword>
<evidence type="ECO:0000313" key="7">
    <source>
        <dbReference type="EMBL" id="PAA93521.1"/>
    </source>
</evidence>
<dbReference type="GO" id="GO:0004674">
    <property type="term" value="F:protein serine/threonine kinase activity"/>
    <property type="evidence" value="ECO:0007669"/>
    <property type="project" value="UniProtKB-KW"/>
</dbReference>
<keyword evidence="3" id="KW-0547">Nucleotide-binding</keyword>
<keyword evidence="4" id="KW-0418">Kinase</keyword>
<accession>A0A267H5D9</accession>
<keyword evidence="2" id="KW-0808">Transferase</keyword>
<name>A0A267H5D9_9PLAT</name>
<evidence type="ECO:0000259" key="6">
    <source>
        <dbReference type="PROSITE" id="PS50011"/>
    </source>
</evidence>
<evidence type="ECO:0000256" key="4">
    <source>
        <dbReference type="ARBA" id="ARBA00022777"/>
    </source>
</evidence>
<evidence type="ECO:0000256" key="2">
    <source>
        <dbReference type="ARBA" id="ARBA00022679"/>
    </source>
</evidence>
<sequence length="430" mass="48769">MSSTPRSFADWSRQAVDLRLTYNGNRQVDWLHPALRLDGRFTAVMSLQSGGYGDILLATSAATKAATDVDATDGLCQLSDAETLAARTEFRKLNVAKSSVVVLKVPKQSLTVAAKEKAFRKAMRALLELKDSNIPGVALMRASCPSECIEVYNYYPCDLAAAAKEIRSRLKCISESFLFYWALQLAEAITGLHECGILHCDIHPENVLMDAEGNLLLHDFGLSKRLPEESFQTSNRRQAAAGWLKIPKKFRDDARHFAMLEAGWWPPELEDAFRNHGSGGRDSVGSDGMVTMHMNHTVDWYGLGATLFVLRTGSYPLRHFSETQLTRMLERPAQQLHHNQQPEHLTPNFSHFILQLIREKIPNRLGHAGDGREVLSHVCVRSSPLFRCCDSWEQRRERIRCRQLPAPYRIVWGWPEFVQRLEQYQLPRLV</sequence>
<dbReference type="STRING" id="282301.A0A267H5D9"/>
<dbReference type="PROSITE" id="PS50011">
    <property type="entry name" value="PROTEIN_KINASE_DOM"/>
    <property type="match status" value="1"/>
</dbReference>
<dbReference type="InterPro" id="IPR011009">
    <property type="entry name" value="Kinase-like_dom_sf"/>
</dbReference>